<dbReference type="AlphaFoldDB" id="A0A1A9ASP6"/>
<dbReference type="Proteomes" id="UP000078550">
    <property type="component" value="Unassembled WGS sequence"/>
</dbReference>
<accession>A0A1A9ASP6</accession>
<evidence type="ECO:0000313" key="3">
    <source>
        <dbReference type="EMBL" id="SBT59269.1"/>
    </source>
</evidence>
<keyword evidence="2" id="KW-1133">Transmembrane helix</keyword>
<gene>
    <name evidence="3" type="ORF">POVWA2_094150</name>
</gene>
<protein>
    <submittedName>
        <fullName evidence="3">PIR Superfamily Protein</fullName>
    </submittedName>
</protein>
<feature type="region of interest" description="Disordered" evidence="1">
    <location>
        <begin position="213"/>
        <end position="247"/>
    </location>
</feature>
<dbReference type="InterPro" id="IPR008780">
    <property type="entry name" value="Plasmodium_Vir"/>
</dbReference>
<feature type="transmembrane region" description="Helical" evidence="2">
    <location>
        <begin position="249"/>
        <end position="267"/>
    </location>
</feature>
<evidence type="ECO:0000313" key="4">
    <source>
        <dbReference type="Proteomes" id="UP000078550"/>
    </source>
</evidence>
<sequence length="322" mass="37195">MGKDIQLSDLPSKKFNDLIECIKYEDLKGYKTNTTTKDQIDLWINEFKIKIEEYLRNKPLKELINNDKSCKDFNYIIEEIKQKIYSLVQSPAEKLMFKQKINYWRDDYFSPNTDLSCNENNKYGNPELKPLYDFCEDNIYIEGKHSVMEKSDQCDIIIDDMTKRKDALKSKQDILERQIEFTEVAGMSCSTRILEDTFPPFKCMFNADDSGASRTQLSSSYVDSSDKEQVSLEMSDESETHSGSSSSDIGLASLPVVGILVLLFILYRFTSLGTKLHTYLGNKVNIPINQNNDSNEQILSNISNYEDMYSESMQYNLSYQVV</sequence>
<keyword evidence="2" id="KW-0812">Transmembrane</keyword>
<feature type="compositionally biased region" description="Polar residues" evidence="1">
    <location>
        <begin position="213"/>
        <end position="223"/>
    </location>
</feature>
<proteinExistence type="predicted"/>
<name>A0A1A9ASP6_PLAOA</name>
<evidence type="ECO:0000256" key="1">
    <source>
        <dbReference type="SAM" id="MobiDB-lite"/>
    </source>
</evidence>
<keyword evidence="2" id="KW-0472">Membrane</keyword>
<organism evidence="3 4">
    <name type="scientific">Plasmodium ovale wallikeri</name>
    <dbReference type="NCBI Taxonomy" id="864142"/>
    <lineage>
        <taxon>Eukaryota</taxon>
        <taxon>Sar</taxon>
        <taxon>Alveolata</taxon>
        <taxon>Apicomplexa</taxon>
        <taxon>Aconoidasida</taxon>
        <taxon>Haemosporida</taxon>
        <taxon>Plasmodiidae</taxon>
        <taxon>Plasmodium</taxon>
        <taxon>Plasmodium (Plasmodium)</taxon>
    </lineage>
</organism>
<reference evidence="4" key="1">
    <citation type="submission" date="2016-05" db="EMBL/GenBank/DDBJ databases">
        <authorList>
            <person name="Naeem Raeece"/>
        </authorList>
    </citation>
    <scope>NUCLEOTIDE SEQUENCE [LARGE SCALE GENOMIC DNA]</scope>
</reference>
<dbReference type="Pfam" id="PF05795">
    <property type="entry name" value="Plasmodium_Vir"/>
    <property type="match status" value="1"/>
</dbReference>
<dbReference type="EMBL" id="FLRE01003140">
    <property type="protein sequence ID" value="SBT59269.1"/>
    <property type="molecule type" value="Genomic_DNA"/>
</dbReference>
<evidence type="ECO:0000256" key="2">
    <source>
        <dbReference type="SAM" id="Phobius"/>
    </source>
</evidence>